<dbReference type="GO" id="GO:0003697">
    <property type="term" value="F:single-stranded DNA binding"/>
    <property type="evidence" value="ECO:0007669"/>
    <property type="project" value="InterPro"/>
</dbReference>
<keyword evidence="2" id="KW-1185">Reference proteome</keyword>
<protein>
    <recommendedName>
        <fullName evidence="3">DUF159 family protein</fullName>
    </recommendedName>
</protein>
<evidence type="ECO:0000313" key="2">
    <source>
        <dbReference type="Proteomes" id="UP000250790"/>
    </source>
</evidence>
<name>A0A315EEH6_9BURK</name>
<evidence type="ECO:0000313" key="1">
    <source>
        <dbReference type="EMBL" id="PUE55701.1"/>
    </source>
</evidence>
<comment type="caution">
    <text evidence="1">The sequence shown here is derived from an EMBL/GenBank/DDBJ whole genome shotgun (WGS) entry which is preliminary data.</text>
</comment>
<dbReference type="OrthoDB" id="6192129at2"/>
<dbReference type="SUPFAM" id="SSF143081">
    <property type="entry name" value="BB1717-like"/>
    <property type="match status" value="1"/>
</dbReference>
<evidence type="ECO:0008006" key="3">
    <source>
        <dbReference type="Google" id="ProtNLM"/>
    </source>
</evidence>
<dbReference type="AlphaFoldDB" id="A0A315EEH6"/>
<proteinExistence type="predicted"/>
<sequence length="96" mass="10992">MPTRITLASGEPMGLAGLWAQWRLPEGETVHSFTMLTINADEHPFMRNFHKPQDEKRSVVILPPDRYDDWLQARASESGEFLRAWPAELMAIDKSP</sequence>
<dbReference type="Pfam" id="PF02586">
    <property type="entry name" value="SRAP"/>
    <property type="match status" value="1"/>
</dbReference>
<reference evidence="1 2" key="1">
    <citation type="submission" date="2017-04" db="EMBL/GenBank/DDBJ databases">
        <title>Unexpected and diverse lifestyles within the genus Limnohabitans.</title>
        <authorList>
            <person name="Kasalicky V."/>
            <person name="Mehrshad M."/>
            <person name="Andrei S.-A."/>
            <person name="Salcher M."/>
            <person name="Kratochvilova H."/>
            <person name="Simek K."/>
            <person name="Ghai R."/>
        </authorList>
    </citation>
    <scope>NUCLEOTIDE SEQUENCE [LARGE SCALE GENOMIC DNA]</scope>
    <source>
        <strain evidence="1 2">II-B4</strain>
    </source>
</reference>
<accession>A0A315EEH6</accession>
<gene>
    <name evidence="1" type="ORF">B9Z37_03940</name>
</gene>
<dbReference type="GO" id="GO:0106300">
    <property type="term" value="P:protein-DNA covalent cross-linking repair"/>
    <property type="evidence" value="ECO:0007669"/>
    <property type="project" value="InterPro"/>
</dbReference>
<dbReference type="Proteomes" id="UP000250790">
    <property type="component" value="Unassembled WGS sequence"/>
</dbReference>
<dbReference type="Gene3D" id="3.90.1680.10">
    <property type="entry name" value="SOS response associated peptidase-like"/>
    <property type="match status" value="1"/>
</dbReference>
<dbReference type="InterPro" id="IPR036590">
    <property type="entry name" value="SRAP-like"/>
</dbReference>
<dbReference type="EMBL" id="NESN01000001">
    <property type="protein sequence ID" value="PUE55701.1"/>
    <property type="molecule type" value="Genomic_DNA"/>
</dbReference>
<organism evidence="1 2">
    <name type="scientific">Limnohabitans parvus II-B4</name>
    <dbReference type="NCBI Taxonomy" id="1293052"/>
    <lineage>
        <taxon>Bacteria</taxon>
        <taxon>Pseudomonadati</taxon>
        <taxon>Pseudomonadota</taxon>
        <taxon>Betaproteobacteria</taxon>
        <taxon>Burkholderiales</taxon>
        <taxon>Comamonadaceae</taxon>
        <taxon>Limnohabitans</taxon>
    </lineage>
</organism>
<dbReference type="InterPro" id="IPR003738">
    <property type="entry name" value="SRAP"/>
</dbReference>